<feature type="binding site" evidence="5">
    <location>
        <position position="238"/>
    </location>
    <ligand>
        <name>isopentenyl diphosphate</name>
        <dbReference type="ChEBI" id="CHEBI:128769"/>
    </ligand>
</feature>
<dbReference type="EC" id="1.17.7.4" evidence="5"/>
<organism evidence="6 7">
    <name type="scientific">Burkholderia paludis</name>
    <dbReference type="NCBI Taxonomy" id="1506587"/>
    <lineage>
        <taxon>Bacteria</taxon>
        <taxon>Pseudomonadati</taxon>
        <taxon>Pseudomonadota</taxon>
        <taxon>Betaproteobacteria</taxon>
        <taxon>Burkholderiales</taxon>
        <taxon>Burkholderiaceae</taxon>
        <taxon>Burkholderia</taxon>
        <taxon>Burkholderia cepacia complex</taxon>
    </lineage>
</organism>
<keyword evidence="1 5" id="KW-0004">4Fe-4S</keyword>
<keyword evidence="4 5" id="KW-0411">Iron-sulfur</keyword>
<feature type="binding site" evidence="5">
    <location>
        <position position="111"/>
    </location>
    <ligand>
        <name>[4Fe-4S] cluster</name>
        <dbReference type="ChEBI" id="CHEBI:49883"/>
    </ligand>
</feature>
<comment type="function">
    <text evidence="5">Catalyzes the conversion of 1-hydroxy-2-methyl-2-(E)-butenyl 4-diphosphate (HMBPP) into a mixture of isopentenyl diphosphate (IPP) and dimethylallyl diphosphate (DMAPP). Acts in the terminal step of the DOXP/MEP pathway for isoprenoid precursor biosynthesis.</text>
</comment>
<name>A0A6J5DSU1_9BURK</name>
<feature type="binding site" evidence="5">
    <location>
        <position position="281"/>
    </location>
    <ligand>
        <name>isopentenyl diphosphate</name>
        <dbReference type="ChEBI" id="CHEBI:128769"/>
    </ligand>
</feature>
<proteinExistence type="inferred from homology"/>
<keyword evidence="7" id="KW-1185">Reference proteome</keyword>
<feature type="binding site" evidence="5">
    <location>
        <position position="239"/>
    </location>
    <ligand>
        <name>isopentenyl diphosphate</name>
        <dbReference type="ChEBI" id="CHEBI:128769"/>
    </ligand>
</feature>
<feature type="binding site" evidence="5">
    <location>
        <position position="209"/>
    </location>
    <ligand>
        <name>[4Fe-4S] cluster</name>
        <dbReference type="ChEBI" id="CHEBI:49883"/>
    </ligand>
</feature>
<feature type="binding site" evidence="5">
    <location>
        <position position="89"/>
    </location>
    <ligand>
        <name>isopentenyl diphosphate</name>
        <dbReference type="ChEBI" id="CHEBI:128769"/>
    </ligand>
</feature>
<feature type="binding site" evidence="5">
    <location>
        <position position="89"/>
    </location>
    <ligand>
        <name>dimethylallyl diphosphate</name>
        <dbReference type="ChEBI" id="CHEBI:57623"/>
    </ligand>
</feature>
<feature type="binding site" evidence="5">
    <location>
        <position position="281"/>
    </location>
    <ligand>
        <name>dimethylallyl diphosphate</name>
        <dbReference type="ChEBI" id="CHEBI:57623"/>
    </ligand>
</feature>
<feature type="binding site" evidence="5">
    <location>
        <position position="56"/>
    </location>
    <ligand>
        <name>isopentenyl diphosphate</name>
        <dbReference type="ChEBI" id="CHEBI:128769"/>
    </ligand>
</feature>
<keyword evidence="3 5" id="KW-0408">Iron</keyword>
<comment type="catalytic activity">
    <reaction evidence="5">
        <text>isopentenyl diphosphate + 2 oxidized [2Fe-2S]-[ferredoxin] + H2O = (2E)-4-hydroxy-3-methylbut-2-enyl diphosphate + 2 reduced [2Fe-2S]-[ferredoxin] + 2 H(+)</text>
        <dbReference type="Rhea" id="RHEA:24488"/>
        <dbReference type="Rhea" id="RHEA-COMP:10000"/>
        <dbReference type="Rhea" id="RHEA-COMP:10001"/>
        <dbReference type="ChEBI" id="CHEBI:15377"/>
        <dbReference type="ChEBI" id="CHEBI:15378"/>
        <dbReference type="ChEBI" id="CHEBI:33737"/>
        <dbReference type="ChEBI" id="CHEBI:33738"/>
        <dbReference type="ChEBI" id="CHEBI:128753"/>
        <dbReference type="ChEBI" id="CHEBI:128769"/>
        <dbReference type="EC" id="1.17.7.4"/>
    </reaction>
</comment>
<feature type="binding site" evidence="5">
    <location>
        <position position="281"/>
    </location>
    <ligand>
        <name>(2E)-4-hydroxy-3-methylbut-2-enyl diphosphate</name>
        <dbReference type="ChEBI" id="CHEBI:128753"/>
    </ligand>
</feature>
<evidence type="ECO:0000313" key="7">
    <source>
        <dbReference type="Proteomes" id="UP000494330"/>
    </source>
</evidence>
<comment type="pathway">
    <text evidence="5">Isoprenoid biosynthesis; isopentenyl diphosphate biosynthesis via DXP pathway; isopentenyl diphosphate from 1-deoxy-D-xylulose 5-phosphate: step 6/6.</text>
</comment>
<dbReference type="Pfam" id="PF02401">
    <property type="entry name" value="LYTB"/>
    <property type="match status" value="1"/>
</dbReference>
<sequence length="326" mass="35331">MSTTDTLSGQTVAADAEILLAQPRGFCAGVDRAIEIVERAISMHGAPIYVRHEIVHNKYVVEDLKKKGAIFVEELEEVPAGNTVIFSAHGVSKAVRDEADVRGLRIYDATCPLVTKVHVEVAKMRQDGVDIVMIGHKGHPEVEGTMGQVERGMHLVESVEDVLKLQLADPERIALVTQTTLSVDDAAEIIAALKAKYPKIREPKKQDICYATQNRQDAVKFMAPQCDVVIVVGSPNSSNSSRLREVAEKRGVDAYMVDAPDQIDPAWVAGKRRIGVTAGASAPEVLAQAVIARLRELGVRNVRALDGIEENVSFPLPRGLNLPPAA</sequence>
<feature type="binding site" evidence="5">
    <location>
        <position position="89"/>
    </location>
    <ligand>
        <name>(2E)-4-hydroxy-3-methylbut-2-enyl diphosphate</name>
        <dbReference type="ChEBI" id="CHEBI:128753"/>
    </ligand>
</feature>
<keyword evidence="2 5" id="KW-0479">Metal-binding</keyword>
<comment type="pathway">
    <text evidence="5">Isoprenoid biosynthesis; dimethylallyl diphosphate biosynthesis; dimethylallyl diphosphate from (2E)-4-hydroxy-3-methylbutenyl diphosphate: step 1/1.</text>
</comment>
<feature type="binding site" evidence="5">
    <location>
        <position position="139"/>
    </location>
    <ligand>
        <name>isopentenyl diphosphate</name>
        <dbReference type="ChEBI" id="CHEBI:128769"/>
    </ligand>
</feature>
<dbReference type="CDD" id="cd13944">
    <property type="entry name" value="lytB_ispH"/>
    <property type="match status" value="1"/>
</dbReference>
<dbReference type="NCBIfam" id="NF002190">
    <property type="entry name" value="PRK01045.1-4"/>
    <property type="match status" value="1"/>
</dbReference>
<feature type="binding site" evidence="5">
    <location>
        <position position="139"/>
    </location>
    <ligand>
        <name>(2E)-4-hydroxy-3-methylbut-2-enyl diphosphate</name>
        <dbReference type="ChEBI" id="CHEBI:128753"/>
    </ligand>
</feature>
<feature type="binding site" evidence="5">
    <location>
        <position position="239"/>
    </location>
    <ligand>
        <name>dimethylallyl diphosphate</name>
        <dbReference type="ChEBI" id="CHEBI:57623"/>
    </ligand>
</feature>
<feature type="binding site" evidence="5">
    <location>
        <position position="56"/>
    </location>
    <ligand>
        <name>(2E)-4-hydroxy-3-methylbut-2-enyl diphosphate</name>
        <dbReference type="ChEBI" id="CHEBI:128753"/>
    </ligand>
</feature>
<comment type="similarity">
    <text evidence="5">Belongs to the IspH family.</text>
</comment>
<feature type="binding site" evidence="5">
    <location>
        <position position="237"/>
    </location>
    <ligand>
        <name>isopentenyl diphosphate</name>
        <dbReference type="ChEBI" id="CHEBI:128769"/>
    </ligand>
</feature>
<feature type="binding site" evidence="5">
    <location>
        <position position="179"/>
    </location>
    <ligand>
        <name>(2E)-4-hydroxy-3-methylbut-2-enyl diphosphate</name>
        <dbReference type="ChEBI" id="CHEBI:128753"/>
    </ligand>
</feature>
<dbReference type="Proteomes" id="UP000494330">
    <property type="component" value="Unassembled WGS sequence"/>
</dbReference>
<evidence type="ECO:0000313" key="6">
    <source>
        <dbReference type="EMBL" id="VWB43754.1"/>
    </source>
</evidence>
<dbReference type="NCBIfam" id="TIGR00216">
    <property type="entry name" value="ispH_lytB"/>
    <property type="match status" value="1"/>
</dbReference>
<accession>A0A6J5DSU1</accession>
<dbReference type="UniPathway" id="UPA00059">
    <property type="reaction ID" value="UER00105"/>
</dbReference>
<dbReference type="NCBIfam" id="NF002188">
    <property type="entry name" value="PRK01045.1-2"/>
    <property type="match status" value="1"/>
</dbReference>
<evidence type="ECO:0000256" key="4">
    <source>
        <dbReference type="ARBA" id="ARBA00023014"/>
    </source>
</evidence>
<dbReference type="GO" id="GO:0051745">
    <property type="term" value="F:4-hydroxy-3-methylbut-2-enyl diphosphate reductase activity"/>
    <property type="evidence" value="ECO:0007669"/>
    <property type="project" value="UniProtKB-UniRule"/>
</dbReference>
<feature type="binding site" evidence="5">
    <location>
        <position position="27"/>
    </location>
    <ligand>
        <name>[4Fe-4S] cluster</name>
        <dbReference type="ChEBI" id="CHEBI:49883"/>
    </ligand>
</feature>
<keyword evidence="5" id="KW-0414">Isoprene biosynthesis</keyword>
<feature type="binding site" evidence="5">
    <location>
        <position position="238"/>
    </location>
    <ligand>
        <name>dimethylallyl diphosphate</name>
        <dbReference type="ChEBI" id="CHEBI:57623"/>
    </ligand>
</feature>
<feature type="binding site" evidence="5">
    <location>
        <position position="239"/>
    </location>
    <ligand>
        <name>(2E)-4-hydroxy-3-methylbut-2-enyl diphosphate</name>
        <dbReference type="ChEBI" id="CHEBI:128753"/>
    </ligand>
</feature>
<evidence type="ECO:0000256" key="1">
    <source>
        <dbReference type="ARBA" id="ARBA00022485"/>
    </source>
</evidence>
<feature type="active site" description="Proton donor" evidence="5">
    <location>
        <position position="141"/>
    </location>
</feature>
<gene>
    <name evidence="5" type="primary">ispH</name>
    <name evidence="6" type="ORF">BPA30113_01836</name>
</gene>
<comment type="catalytic activity">
    <reaction evidence="5">
        <text>dimethylallyl diphosphate + 2 oxidized [2Fe-2S]-[ferredoxin] + H2O = (2E)-4-hydroxy-3-methylbut-2-enyl diphosphate + 2 reduced [2Fe-2S]-[ferredoxin] + 2 H(+)</text>
        <dbReference type="Rhea" id="RHEA:24825"/>
        <dbReference type="Rhea" id="RHEA-COMP:10000"/>
        <dbReference type="Rhea" id="RHEA-COMP:10001"/>
        <dbReference type="ChEBI" id="CHEBI:15377"/>
        <dbReference type="ChEBI" id="CHEBI:15378"/>
        <dbReference type="ChEBI" id="CHEBI:33737"/>
        <dbReference type="ChEBI" id="CHEBI:33738"/>
        <dbReference type="ChEBI" id="CHEBI:57623"/>
        <dbReference type="ChEBI" id="CHEBI:128753"/>
        <dbReference type="EC" id="1.17.7.4"/>
    </reaction>
</comment>
<dbReference type="PANTHER" id="PTHR30426">
    <property type="entry name" value="4-HYDROXY-3-METHYLBUT-2-ENYL DIPHOSPHATE REDUCTASE"/>
    <property type="match status" value="1"/>
</dbReference>
<reference evidence="6 7" key="1">
    <citation type="submission" date="2019-09" db="EMBL/GenBank/DDBJ databases">
        <authorList>
            <person name="Depoorter E."/>
        </authorList>
    </citation>
    <scope>NUCLEOTIDE SEQUENCE [LARGE SCALE GENOMIC DNA]</scope>
    <source>
        <strain evidence="6">LMG 30113</strain>
    </source>
</reference>
<dbReference type="GO" id="GO:0051539">
    <property type="term" value="F:4 iron, 4 sulfur cluster binding"/>
    <property type="evidence" value="ECO:0007669"/>
    <property type="project" value="UniProtKB-UniRule"/>
</dbReference>
<protein>
    <recommendedName>
        <fullName evidence="5">4-hydroxy-3-methylbut-2-enyl diphosphate reductase</fullName>
        <shortName evidence="5">HMBPP reductase</shortName>
        <ecNumber evidence="5">1.17.7.4</ecNumber>
    </recommendedName>
</protein>
<dbReference type="GO" id="GO:0050992">
    <property type="term" value="P:dimethylallyl diphosphate biosynthetic process"/>
    <property type="evidence" value="ECO:0007669"/>
    <property type="project" value="UniProtKB-UniRule"/>
</dbReference>
<feature type="binding site" evidence="5">
    <location>
        <position position="56"/>
    </location>
    <ligand>
        <name>dimethylallyl diphosphate</name>
        <dbReference type="ChEBI" id="CHEBI:57623"/>
    </ligand>
</feature>
<comment type="cofactor">
    <cofactor evidence="5">
        <name>[4Fe-4S] cluster</name>
        <dbReference type="ChEBI" id="CHEBI:49883"/>
    </cofactor>
    <text evidence="5">Binds 1 [4Fe-4S] cluster per subunit.</text>
</comment>
<dbReference type="Gene3D" id="3.40.1010.20">
    <property type="entry name" value="4-hydroxy-3-methylbut-2-enyl diphosphate reductase, catalytic domain"/>
    <property type="match status" value="2"/>
</dbReference>
<dbReference type="GO" id="GO:0019288">
    <property type="term" value="P:isopentenyl diphosphate biosynthetic process, methylerythritol 4-phosphate pathway"/>
    <property type="evidence" value="ECO:0007669"/>
    <property type="project" value="UniProtKB-UniRule"/>
</dbReference>
<feature type="binding site" evidence="5">
    <location>
        <position position="237"/>
    </location>
    <ligand>
        <name>dimethylallyl diphosphate</name>
        <dbReference type="ChEBI" id="CHEBI:57623"/>
    </ligand>
</feature>
<dbReference type="InterPro" id="IPR003451">
    <property type="entry name" value="LytB/IspH"/>
</dbReference>
<feature type="binding site" evidence="5">
    <location>
        <position position="139"/>
    </location>
    <ligand>
        <name>dimethylallyl diphosphate</name>
        <dbReference type="ChEBI" id="CHEBI:57623"/>
    </ligand>
</feature>
<dbReference type="Gene3D" id="3.40.50.11270">
    <property type="match status" value="1"/>
</dbReference>
<dbReference type="PANTHER" id="PTHR30426:SF0">
    <property type="entry name" value="4-HYDROXY-3-METHYLBUT-2-ENYL DIPHOSPHATE REDUCTASE"/>
    <property type="match status" value="1"/>
</dbReference>
<dbReference type="EMBL" id="CABVQD010000004">
    <property type="protein sequence ID" value="VWB43754.1"/>
    <property type="molecule type" value="Genomic_DNA"/>
</dbReference>
<evidence type="ECO:0000256" key="5">
    <source>
        <dbReference type="HAMAP-Rule" id="MF_00191"/>
    </source>
</evidence>
<dbReference type="UniPathway" id="UPA00056">
    <property type="reaction ID" value="UER00097"/>
</dbReference>
<evidence type="ECO:0000256" key="3">
    <source>
        <dbReference type="ARBA" id="ARBA00023004"/>
    </source>
</evidence>
<evidence type="ECO:0000256" key="2">
    <source>
        <dbReference type="ARBA" id="ARBA00022723"/>
    </source>
</evidence>
<keyword evidence="5" id="KW-0560">Oxidoreductase</keyword>
<dbReference type="HAMAP" id="MF_00191">
    <property type="entry name" value="IspH"/>
    <property type="match status" value="1"/>
</dbReference>
<feature type="binding site" evidence="5">
    <location>
        <position position="237"/>
    </location>
    <ligand>
        <name>(2E)-4-hydroxy-3-methylbut-2-enyl diphosphate</name>
        <dbReference type="ChEBI" id="CHEBI:128753"/>
    </ligand>
</feature>
<dbReference type="RefSeq" id="WP_031398482.1">
    <property type="nucleotide sequence ID" value="NZ_CABVQD010000004.1"/>
</dbReference>
<dbReference type="AlphaFoldDB" id="A0A6J5DSU1"/>
<dbReference type="GO" id="GO:0016114">
    <property type="term" value="P:terpenoid biosynthetic process"/>
    <property type="evidence" value="ECO:0007669"/>
    <property type="project" value="UniProtKB-UniRule"/>
</dbReference>
<dbReference type="GO" id="GO:0046872">
    <property type="term" value="F:metal ion binding"/>
    <property type="evidence" value="ECO:0007669"/>
    <property type="project" value="UniProtKB-KW"/>
</dbReference>
<feature type="binding site" evidence="5">
    <location>
        <position position="238"/>
    </location>
    <ligand>
        <name>(2E)-4-hydroxy-3-methylbut-2-enyl diphosphate</name>
        <dbReference type="ChEBI" id="CHEBI:128753"/>
    </ligand>
</feature>